<evidence type="ECO:0000256" key="12">
    <source>
        <dbReference type="SAM" id="MobiDB-lite"/>
    </source>
</evidence>
<evidence type="ECO:0000256" key="3">
    <source>
        <dbReference type="ARBA" id="ARBA00021242"/>
    </source>
</evidence>
<evidence type="ECO:0000313" key="14">
    <source>
        <dbReference type="EnsemblProtists" id="EOD18811"/>
    </source>
</evidence>
<feature type="transmembrane region" description="Helical" evidence="13">
    <location>
        <begin position="439"/>
        <end position="463"/>
    </location>
</feature>
<evidence type="ECO:0000256" key="2">
    <source>
        <dbReference type="ARBA" id="ARBA00004651"/>
    </source>
</evidence>
<proteinExistence type="predicted"/>
<keyword evidence="7 13" id="KW-1133">Transmembrane helix</keyword>
<dbReference type="PaxDb" id="2903-EOD18811"/>
<keyword evidence="4" id="KW-0813">Transport</keyword>
<keyword evidence="6 13" id="KW-0812">Transmembrane</keyword>
<dbReference type="Pfam" id="PF05631">
    <property type="entry name" value="MFS_5"/>
    <property type="match status" value="1"/>
</dbReference>
<evidence type="ECO:0000256" key="8">
    <source>
        <dbReference type="ARBA" id="ARBA00023065"/>
    </source>
</evidence>
<evidence type="ECO:0000256" key="7">
    <source>
        <dbReference type="ARBA" id="ARBA00022989"/>
    </source>
</evidence>
<dbReference type="EnsemblProtists" id="EOD18811">
    <property type="protein sequence ID" value="EOD18811"/>
    <property type="gene ID" value="EMIHUDRAFT_464080"/>
</dbReference>
<dbReference type="SUPFAM" id="SSF103473">
    <property type="entry name" value="MFS general substrate transporter"/>
    <property type="match status" value="1"/>
</dbReference>
<feature type="transmembrane region" description="Helical" evidence="13">
    <location>
        <begin position="228"/>
        <end position="247"/>
    </location>
</feature>
<evidence type="ECO:0000256" key="4">
    <source>
        <dbReference type="ARBA" id="ARBA00022448"/>
    </source>
</evidence>
<reference evidence="14" key="2">
    <citation type="submission" date="2024-10" db="UniProtKB">
        <authorList>
            <consortium name="EnsemblProtists"/>
        </authorList>
    </citation>
    <scope>IDENTIFICATION</scope>
</reference>
<protein>
    <recommendedName>
        <fullName evidence="3">Molybdate-anion transporter</fullName>
    </recommendedName>
    <alternativeName>
        <fullName evidence="10">Major facilitator superfamily domain-containing protein 5</fullName>
    </alternativeName>
    <alternativeName>
        <fullName evidence="11">Molybdate transporter 2 homolog</fullName>
    </alternativeName>
</protein>
<evidence type="ECO:0000256" key="9">
    <source>
        <dbReference type="ARBA" id="ARBA00023136"/>
    </source>
</evidence>
<sequence length="566" mass="60022">MPRHGPRHDSHHHRPGHHGGERHHNATRFAALADLPAAAPGGVLERLQQSFADEHLELAVLLGASLLCLAAWACLSFTAAVPASPCAQPISKAVSSERLVEPVVEGKPVPSSRGDTTVYRRLRNRYLVAYSLATFGDWIQGGYLYALYANHGYSMHQIAQLFAVGYSSAATLGTYTSAIGDVGGHRRNCVAYGILYAGSCLLANSPAGLPRSGRRHSYAGLALAASRLLGGISYSILFTSFESWLIAEAEACELPRGQLTHIFAASSCVYAFSAVVAGIVGHVVVELSPPSAEGGHNRFAAPFNVAAPVLLLASFLCQVQWSERYGDRRTTPSASLLRSWRAIVASRTLLALGVVNSLYETSLYAFVFMWTPSLERRAPHQISHGLIFSIFMVSKMAGAQGFALLDAYGVSPTSCLGGVFAGSALCLLVPVVSSSYEALLLAFSAFECLLGLYWPAIALVRAGELDDSQRASTMAVFRVLLNGLVIAVLLGAGYVPEHAVYATASAMLVVCLLGSHVLAMPSDAHGESRGGSGASSEVVPIIAVPERGGLFKKRSPTESPELDDAE</sequence>
<evidence type="ECO:0000256" key="5">
    <source>
        <dbReference type="ARBA" id="ARBA00022475"/>
    </source>
</evidence>
<feature type="region of interest" description="Disordered" evidence="12">
    <location>
        <begin position="1"/>
        <end position="23"/>
    </location>
</feature>
<organism evidence="14 15">
    <name type="scientific">Emiliania huxleyi (strain CCMP1516)</name>
    <dbReference type="NCBI Taxonomy" id="280463"/>
    <lineage>
        <taxon>Eukaryota</taxon>
        <taxon>Haptista</taxon>
        <taxon>Haptophyta</taxon>
        <taxon>Prymnesiophyceae</taxon>
        <taxon>Isochrysidales</taxon>
        <taxon>Noelaerhabdaceae</taxon>
        <taxon>Emiliania</taxon>
    </lineage>
</organism>
<feature type="transmembrane region" description="Helical" evidence="13">
    <location>
        <begin position="259"/>
        <end position="279"/>
    </location>
</feature>
<dbReference type="Gene3D" id="1.20.1250.20">
    <property type="entry name" value="MFS general substrate transporter like domains"/>
    <property type="match status" value="1"/>
</dbReference>
<feature type="transmembrane region" description="Helical" evidence="13">
    <location>
        <begin position="127"/>
        <end position="146"/>
    </location>
</feature>
<reference evidence="15" key="1">
    <citation type="journal article" date="2013" name="Nature">
        <title>Pan genome of the phytoplankton Emiliania underpins its global distribution.</title>
        <authorList>
            <person name="Read B.A."/>
            <person name="Kegel J."/>
            <person name="Klute M.J."/>
            <person name="Kuo A."/>
            <person name="Lefebvre S.C."/>
            <person name="Maumus F."/>
            <person name="Mayer C."/>
            <person name="Miller J."/>
            <person name="Monier A."/>
            <person name="Salamov A."/>
            <person name="Young J."/>
            <person name="Aguilar M."/>
            <person name="Claverie J.M."/>
            <person name="Frickenhaus S."/>
            <person name="Gonzalez K."/>
            <person name="Herman E.K."/>
            <person name="Lin Y.C."/>
            <person name="Napier J."/>
            <person name="Ogata H."/>
            <person name="Sarno A.F."/>
            <person name="Shmutz J."/>
            <person name="Schroeder D."/>
            <person name="de Vargas C."/>
            <person name="Verret F."/>
            <person name="von Dassow P."/>
            <person name="Valentin K."/>
            <person name="Van de Peer Y."/>
            <person name="Wheeler G."/>
            <person name="Dacks J.B."/>
            <person name="Delwiche C.F."/>
            <person name="Dyhrman S.T."/>
            <person name="Glockner G."/>
            <person name="John U."/>
            <person name="Richards T."/>
            <person name="Worden A.Z."/>
            <person name="Zhang X."/>
            <person name="Grigoriev I.V."/>
            <person name="Allen A.E."/>
            <person name="Bidle K."/>
            <person name="Borodovsky M."/>
            <person name="Bowler C."/>
            <person name="Brownlee C."/>
            <person name="Cock J.M."/>
            <person name="Elias M."/>
            <person name="Gladyshev V.N."/>
            <person name="Groth M."/>
            <person name="Guda C."/>
            <person name="Hadaegh A."/>
            <person name="Iglesias-Rodriguez M.D."/>
            <person name="Jenkins J."/>
            <person name="Jones B.M."/>
            <person name="Lawson T."/>
            <person name="Leese F."/>
            <person name="Lindquist E."/>
            <person name="Lobanov A."/>
            <person name="Lomsadze A."/>
            <person name="Malik S.B."/>
            <person name="Marsh M.E."/>
            <person name="Mackinder L."/>
            <person name="Mock T."/>
            <person name="Mueller-Roeber B."/>
            <person name="Pagarete A."/>
            <person name="Parker M."/>
            <person name="Probert I."/>
            <person name="Quesneville H."/>
            <person name="Raines C."/>
            <person name="Rensing S.A."/>
            <person name="Riano-Pachon D.M."/>
            <person name="Richier S."/>
            <person name="Rokitta S."/>
            <person name="Shiraiwa Y."/>
            <person name="Soanes D.M."/>
            <person name="van der Giezen M."/>
            <person name="Wahlund T.M."/>
            <person name="Williams B."/>
            <person name="Wilson W."/>
            <person name="Wolfe G."/>
            <person name="Wurch L.L."/>
        </authorList>
    </citation>
    <scope>NUCLEOTIDE SEQUENCE</scope>
</reference>
<name>A0A0D3J5M6_EMIH1</name>
<accession>A0A0D3J5M6</accession>
<feature type="transmembrane region" description="Helical" evidence="13">
    <location>
        <begin position="158"/>
        <end position="178"/>
    </location>
</feature>
<feature type="transmembrane region" description="Helical" evidence="13">
    <location>
        <begin position="500"/>
        <end position="519"/>
    </location>
</feature>
<dbReference type="InterPro" id="IPR008509">
    <property type="entry name" value="MOT2/MFSD5"/>
</dbReference>
<keyword evidence="15" id="KW-1185">Reference proteome</keyword>
<dbReference type="GeneID" id="17264358"/>
<evidence type="ECO:0000256" key="6">
    <source>
        <dbReference type="ARBA" id="ARBA00022692"/>
    </source>
</evidence>
<feature type="transmembrane region" description="Helical" evidence="13">
    <location>
        <begin position="58"/>
        <end position="81"/>
    </location>
</feature>
<feature type="transmembrane region" description="Helical" evidence="13">
    <location>
        <begin position="299"/>
        <end position="319"/>
    </location>
</feature>
<feature type="transmembrane region" description="Helical" evidence="13">
    <location>
        <begin position="348"/>
        <end position="370"/>
    </location>
</feature>
<comment type="subcellular location">
    <subcellularLocation>
        <location evidence="2">Cell membrane</location>
        <topology evidence="2">Multi-pass membrane protein</topology>
    </subcellularLocation>
</comment>
<evidence type="ECO:0000256" key="11">
    <source>
        <dbReference type="ARBA" id="ARBA00032555"/>
    </source>
</evidence>
<dbReference type="AlphaFoldDB" id="A0A0D3J5M6"/>
<evidence type="ECO:0000256" key="10">
    <source>
        <dbReference type="ARBA" id="ARBA00030646"/>
    </source>
</evidence>
<feature type="compositionally biased region" description="Basic residues" evidence="12">
    <location>
        <begin position="1"/>
        <end position="17"/>
    </location>
</feature>
<dbReference type="PANTHER" id="PTHR23516">
    <property type="entry name" value="SAM (S-ADENOSYL METHIONINE) TRANSPORTER"/>
    <property type="match status" value="1"/>
</dbReference>
<dbReference type="GO" id="GO:0005886">
    <property type="term" value="C:plasma membrane"/>
    <property type="evidence" value="ECO:0007669"/>
    <property type="project" value="UniProtKB-SubCell"/>
</dbReference>
<dbReference type="OMA" id="WIQGAYL"/>
<evidence type="ECO:0000313" key="15">
    <source>
        <dbReference type="Proteomes" id="UP000013827"/>
    </source>
</evidence>
<feature type="transmembrane region" description="Helical" evidence="13">
    <location>
        <begin position="190"/>
        <end position="208"/>
    </location>
</feature>
<dbReference type="PANTHER" id="PTHR23516:SF1">
    <property type="entry name" value="MOLYBDATE-ANION TRANSPORTER"/>
    <property type="match status" value="1"/>
</dbReference>
<dbReference type="InterPro" id="IPR036259">
    <property type="entry name" value="MFS_trans_sf"/>
</dbReference>
<dbReference type="GO" id="GO:0015098">
    <property type="term" value="F:molybdate ion transmembrane transporter activity"/>
    <property type="evidence" value="ECO:0007669"/>
    <property type="project" value="InterPro"/>
</dbReference>
<evidence type="ECO:0000256" key="13">
    <source>
        <dbReference type="SAM" id="Phobius"/>
    </source>
</evidence>
<dbReference type="KEGG" id="ehx:EMIHUDRAFT_464080"/>
<keyword evidence="8" id="KW-0406">Ion transport</keyword>
<comment type="function">
    <text evidence="1">Mediates high-affinity intracellular uptake of the rare oligo-element molybdenum.</text>
</comment>
<dbReference type="Proteomes" id="UP000013827">
    <property type="component" value="Unassembled WGS sequence"/>
</dbReference>
<feature type="transmembrane region" description="Helical" evidence="13">
    <location>
        <begin position="415"/>
        <end position="433"/>
    </location>
</feature>
<dbReference type="RefSeq" id="XP_005771240.1">
    <property type="nucleotide sequence ID" value="XM_005771183.1"/>
</dbReference>
<keyword evidence="9 13" id="KW-0472">Membrane</keyword>
<evidence type="ECO:0000256" key="1">
    <source>
        <dbReference type="ARBA" id="ARBA00003019"/>
    </source>
</evidence>
<dbReference type="eggNOG" id="KOG4332">
    <property type="taxonomic scope" value="Eukaryota"/>
</dbReference>
<dbReference type="GO" id="GO:0006811">
    <property type="term" value="P:monoatomic ion transport"/>
    <property type="evidence" value="ECO:0007669"/>
    <property type="project" value="UniProtKB-KW"/>
</dbReference>
<keyword evidence="5" id="KW-1003">Cell membrane</keyword>
<feature type="transmembrane region" description="Helical" evidence="13">
    <location>
        <begin position="382"/>
        <end position="403"/>
    </location>
</feature>
<dbReference type="HOGENOM" id="CLU_034007_0_0_1"/>
<feature type="transmembrane region" description="Helical" evidence="13">
    <location>
        <begin position="475"/>
        <end position="494"/>
    </location>
</feature>